<dbReference type="GO" id="GO:0016747">
    <property type="term" value="F:acyltransferase activity, transferring groups other than amino-acyl groups"/>
    <property type="evidence" value="ECO:0007669"/>
    <property type="project" value="InterPro"/>
</dbReference>
<dbReference type="InterPro" id="IPR016181">
    <property type="entry name" value="Acyl_CoA_acyltransferase"/>
</dbReference>
<evidence type="ECO:0000259" key="1">
    <source>
        <dbReference type="PROSITE" id="PS51186"/>
    </source>
</evidence>
<evidence type="ECO:0000313" key="3">
    <source>
        <dbReference type="Proteomes" id="UP000276309"/>
    </source>
</evidence>
<sequence>MVTLKKLRTPLEKLTIHSTSKSEIDLIIAIENNTENSQFIFPNSKTEHIGLISNNDFAHLTLKTNVNNIVGYVILAGLENRNRSIELRRIVINQKGKGFGRKTIKQIRKRCFKEHNCHRLWLDVLETNERARQLYKSEGFVEEGILRESVWVDGKYVNLIVMSILESEYRATWKES</sequence>
<dbReference type="Proteomes" id="UP000276309">
    <property type="component" value="Chromosome"/>
</dbReference>
<accession>A0A3G2L284</accession>
<dbReference type="Gene3D" id="3.40.630.30">
    <property type="match status" value="1"/>
</dbReference>
<name>A0A3G2L284_9FLAO</name>
<evidence type="ECO:0000313" key="2">
    <source>
        <dbReference type="EMBL" id="AYN66369.1"/>
    </source>
</evidence>
<keyword evidence="3" id="KW-1185">Reference proteome</keyword>
<organism evidence="2 3">
    <name type="scientific">Euzebyella marina</name>
    <dbReference type="NCBI Taxonomy" id="1761453"/>
    <lineage>
        <taxon>Bacteria</taxon>
        <taxon>Pseudomonadati</taxon>
        <taxon>Bacteroidota</taxon>
        <taxon>Flavobacteriia</taxon>
        <taxon>Flavobacteriales</taxon>
        <taxon>Flavobacteriaceae</taxon>
        <taxon>Euzebyella</taxon>
    </lineage>
</organism>
<protein>
    <submittedName>
        <fullName evidence="2">GNAT family N-acetyltransferase</fullName>
    </submittedName>
</protein>
<gene>
    <name evidence="2" type="ORF">D1013_02715</name>
</gene>
<dbReference type="PANTHER" id="PTHR43415">
    <property type="entry name" value="SPERMIDINE N(1)-ACETYLTRANSFERASE"/>
    <property type="match status" value="1"/>
</dbReference>
<dbReference type="Pfam" id="PF00583">
    <property type="entry name" value="Acetyltransf_1"/>
    <property type="match status" value="1"/>
</dbReference>
<proteinExistence type="predicted"/>
<dbReference type="PANTHER" id="PTHR43415:SF3">
    <property type="entry name" value="GNAT-FAMILY ACETYLTRANSFERASE"/>
    <property type="match status" value="1"/>
</dbReference>
<reference evidence="2 3" key="1">
    <citation type="submission" date="2018-08" db="EMBL/GenBank/DDBJ databases">
        <title>The reduced genetic potential of extracellular carbohydrate catabolism in Euzebyella marina RN62, a Flavobacteriia bacterium isolated from the hadal water.</title>
        <authorList>
            <person name="Xue C."/>
        </authorList>
    </citation>
    <scope>NUCLEOTIDE SEQUENCE [LARGE SCALE GENOMIC DNA]</scope>
    <source>
        <strain evidence="2 3">RN62</strain>
    </source>
</reference>
<dbReference type="OrthoDB" id="883856at2"/>
<dbReference type="KEGG" id="emar:D1013_02715"/>
<dbReference type="InterPro" id="IPR000182">
    <property type="entry name" value="GNAT_dom"/>
</dbReference>
<dbReference type="PROSITE" id="PS51186">
    <property type="entry name" value="GNAT"/>
    <property type="match status" value="1"/>
</dbReference>
<dbReference type="AlphaFoldDB" id="A0A3G2L284"/>
<dbReference type="EMBL" id="CP032050">
    <property type="protein sequence ID" value="AYN66369.1"/>
    <property type="molecule type" value="Genomic_DNA"/>
</dbReference>
<keyword evidence="2" id="KW-0808">Transferase</keyword>
<dbReference type="SUPFAM" id="SSF55729">
    <property type="entry name" value="Acyl-CoA N-acyltransferases (Nat)"/>
    <property type="match status" value="1"/>
</dbReference>
<feature type="domain" description="N-acetyltransferase" evidence="1">
    <location>
        <begin position="14"/>
        <end position="158"/>
    </location>
</feature>